<dbReference type="EMBL" id="AP011776">
    <property type="protein sequence ID" value="BAL57449.1"/>
    <property type="molecule type" value="Genomic_DNA"/>
</dbReference>
<gene>
    <name evidence="1" type="ORF">HGMM_F50F04C12</name>
</gene>
<dbReference type="AlphaFoldDB" id="H5SMR3"/>
<name>H5SMR3_9BACT</name>
<protein>
    <submittedName>
        <fullName evidence="1">Lipoprotein</fullName>
    </submittedName>
</protein>
<reference evidence="1" key="2">
    <citation type="journal article" date="2012" name="PLoS ONE">
        <title>A Deeply Branching Thermophilic Bacterium with an Ancient Acetyl-CoA Pathway Dominates a Subsurface Ecosystem.</title>
        <authorList>
            <person name="Takami H."/>
            <person name="Noguchi H."/>
            <person name="Takaki Y."/>
            <person name="Uchiyama I."/>
            <person name="Toyoda A."/>
            <person name="Nishi S."/>
            <person name="Chee G.-J."/>
            <person name="Arai W."/>
            <person name="Nunoura T."/>
            <person name="Itoh T."/>
            <person name="Hattori M."/>
            <person name="Takai K."/>
        </authorList>
    </citation>
    <scope>NUCLEOTIDE SEQUENCE</scope>
</reference>
<organism evidence="1">
    <name type="scientific">uncultured Bacteroidota bacterium</name>
    <dbReference type="NCBI Taxonomy" id="152509"/>
    <lineage>
        <taxon>Bacteria</taxon>
        <taxon>Pseudomonadati</taxon>
        <taxon>Bacteroidota</taxon>
        <taxon>environmental samples</taxon>
    </lineage>
</organism>
<reference evidence="1" key="1">
    <citation type="journal article" date="2005" name="Environ. Microbiol.">
        <title>Genetic and functional properties of uncultivated thermophilic crenarchaeotes from a subsurface gold mine as revealed by analysis of genome fragments.</title>
        <authorList>
            <person name="Nunoura T."/>
            <person name="Hirayama H."/>
            <person name="Takami H."/>
            <person name="Oida H."/>
            <person name="Nishi S."/>
            <person name="Shimamura S."/>
            <person name="Suzuki Y."/>
            <person name="Inagaki F."/>
            <person name="Takai K."/>
            <person name="Nealson K.H."/>
            <person name="Horikoshi K."/>
        </authorList>
    </citation>
    <scope>NUCLEOTIDE SEQUENCE</scope>
</reference>
<accession>H5SMR3</accession>
<proteinExistence type="predicted"/>
<sequence>MYAYAFGTSQTFGQDSAYFPANVLGVICTTATPLSPCADPCQVVSMGKGGYIALEFNPPLIDGPGADFIVFENAFRYGNGQVFEEWMVVSASQDGVEWRTFPYDSISGEGLAGRTPTGCLNCTEPVNWQDPTQAGGDAFDLARVGLGWARYIRVEDATRWQPPDRLSADLDGMVAIHQGVPLDLPAMSSGSPEIRDGKIYLPEEPRQVRLWDLLGRAAPFEVSREGDAWVIRGEGFVIGEVITERGMWCVKGLLY</sequence>
<evidence type="ECO:0000313" key="1">
    <source>
        <dbReference type="EMBL" id="BAL57449.1"/>
    </source>
</evidence>
<keyword evidence="1" id="KW-0449">Lipoprotein</keyword>